<gene>
    <name evidence="2" type="ORF">AMECASPLE_036233</name>
</gene>
<evidence type="ECO:0000313" key="3">
    <source>
        <dbReference type="Proteomes" id="UP001469553"/>
    </source>
</evidence>
<keyword evidence="3" id="KW-1185">Reference proteome</keyword>
<accession>A0ABV0Z5Y2</accession>
<keyword evidence="1" id="KW-1133">Transmembrane helix</keyword>
<feature type="transmembrane region" description="Helical" evidence="1">
    <location>
        <begin position="80"/>
        <end position="100"/>
    </location>
</feature>
<keyword evidence="1" id="KW-0472">Membrane</keyword>
<reference evidence="2 3" key="1">
    <citation type="submission" date="2021-06" db="EMBL/GenBank/DDBJ databases">
        <authorList>
            <person name="Palmer J.M."/>
        </authorList>
    </citation>
    <scope>NUCLEOTIDE SEQUENCE [LARGE SCALE GENOMIC DNA]</scope>
    <source>
        <strain evidence="2 3">AS_MEX2019</strain>
        <tissue evidence="2">Muscle</tissue>
    </source>
</reference>
<sequence>MCAGQWVGMRTSVSDFCTVCFCSAIPSQLNLSVVSVFWYLTQQLSLQVSESHLFLIPGITQPSIYCSLVMISAFQVSDPGFGLIPVCFISALDFIFKVLLLKYLFLLQMSAIGSFF</sequence>
<organism evidence="2 3">
    <name type="scientific">Ameca splendens</name>
    <dbReference type="NCBI Taxonomy" id="208324"/>
    <lineage>
        <taxon>Eukaryota</taxon>
        <taxon>Metazoa</taxon>
        <taxon>Chordata</taxon>
        <taxon>Craniata</taxon>
        <taxon>Vertebrata</taxon>
        <taxon>Euteleostomi</taxon>
        <taxon>Actinopterygii</taxon>
        <taxon>Neopterygii</taxon>
        <taxon>Teleostei</taxon>
        <taxon>Neoteleostei</taxon>
        <taxon>Acanthomorphata</taxon>
        <taxon>Ovalentaria</taxon>
        <taxon>Atherinomorphae</taxon>
        <taxon>Cyprinodontiformes</taxon>
        <taxon>Goodeidae</taxon>
        <taxon>Ameca</taxon>
    </lineage>
</organism>
<comment type="caution">
    <text evidence="2">The sequence shown here is derived from an EMBL/GenBank/DDBJ whole genome shotgun (WGS) entry which is preliminary data.</text>
</comment>
<dbReference type="Proteomes" id="UP001469553">
    <property type="component" value="Unassembled WGS sequence"/>
</dbReference>
<dbReference type="EMBL" id="JAHRIP010052690">
    <property type="protein sequence ID" value="MEQ2301451.1"/>
    <property type="molecule type" value="Genomic_DNA"/>
</dbReference>
<proteinExistence type="predicted"/>
<feature type="transmembrane region" description="Helical" evidence="1">
    <location>
        <begin position="53"/>
        <end position="74"/>
    </location>
</feature>
<keyword evidence="1" id="KW-0812">Transmembrane</keyword>
<protein>
    <submittedName>
        <fullName evidence="2">Uncharacterized protein</fullName>
    </submittedName>
</protein>
<name>A0ABV0Z5Y2_9TELE</name>
<evidence type="ECO:0000313" key="2">
    <source>
        <dbReference type="EMBL" id="MEQ2301451.1"/>
    </source>
</evidence>
<evidence type="ECO:0000256" key="1">
    <source>
        <dbReference type="SAM" id="Phobius"/>
    </source>
</evidence>